<organism evidence="2 3">
    <name type="scientific">Glarea lozoyensis (strain ATCC 20868 / MF5171)</name>
    <dbReference type="NCBI Taxonomy" id="1116229"/>
    <lineage>
        <taxon>Eukaryota</taxon>
        <taxon>Fungi</taxon>
        <taxon>Dikarya</taxon>
        <taxon>Ascomycota</taxon>
        <taxon>Pezizomycotina</taxon>
        <taxon>Leotiomycetes</taxon>
        <taxon>Helotiales</taxon>
        <taxon>Helotiaceae</taxon>
        <taxon>Glarea</taxon>
    </lineage>
</organism>
<evidence type="ECO:0000256" key="1">
    <source>
        <dbReference type="SAM" id="MobiDB-lite"/>
    </source>
</evidence>
<dbReference type="Proteomes" id="UP000016922">
    <property type="component" value="Unassembled WGS sequence"/>
</dbReference>
<accession>S3D706</accession>
<feature type="compositionally biased region" description="Polar residues" evidence="1">
    <location>
        <begin position="74"/>
        <end position="90"/>
    </location>
</feature>
<sequence>MSTADWNHIELTETISQAFPFQNTQTLADKENDACLWSKTPMQQFRLGIDAQVYLDGLFNDLDKHPERKYQTLKKATQNPSYGKSCTDSKWGTEDISRSNAGNLEDNEIRRVAAARLRQSARDIGSWTPGYDCDGSKEGRST</sequence>
<evidence type="ECO:0000313" key="2">
    <source>
        <dbReference type="EMBL" id="EPE34267.1"/>
    </source>
</evidence>
<dbReference type="AlphaFoldDB" id="S3D706"/>
<dbReference type="RefSeq" id="XP_008079419.1">
    <property type="nucleotide sequence ID" value="XM_008081228.1"/>
</dbReference>
<dbReference type="OrthoDB" id="10439674at2759"/>
<proteinExistence type="predicted"/>
<dbReference type="EMBL" id="KE145357">
    <property type="protein sequence ID" value="EPE34267.1"/>
    <property type="molecule type" value="Genomic_DNA"/>
</dbReference>
<dbReference type="KEGG" id="glz:GLAREA_07280"/>
<gene>
    <name evidence="2" type="ORF">GLAREA_07280</name>
</gene>
<name>S3D706_GLAL2</name>
<dbReference type="GeneID" id="19466333"/>
<dbReference type="HOGENOM" id="CLU_1815976_0_0_1"/>
<evidence type="ECO:0000313" key="3">
    <source>
        <dbReference type="Proteomes" id="UP000016922"/>
    </source>
</evidence>
<keyword evidence="3" id="KW-1185">Reference proteome</keyword>
<reference evidence="2 3" key="1">
    <citation type="journal article" date="2013" name="BMC Genomics">
        <title>Genomics-driven discovery of the pneumocandin biosynthetic gene cluster in the fungus Glarea lozoyensis.</title>
        <authorList>
            <person name="Chen L."/>
            <person name="Yue Q."/>
            <person name="Zhang X."/>
            <person name="Xiang M."/>
            <person name="Wang C."/>
            <person name="Li S."/>
            <person name="Che Y."/>
            <person name="Ortiz-Lopez F.J."/>
            <person name="Bills G.F."/>
            <person name="Liu X."/>
            <person name="An Z."/>
        </authorList>
    </citation>
    <scope>NUCLEOTIDE SEQUENCE [LARGE SCALE GENOMIC DNA]</scope>
    <source>
        <strain evidence="3">ATCC 20868 / MF5171</strain>
    </source>
</reference>
<protein>
    <submittedName>
        <fullName evidence="2">Uncharacterized protein</fullName>
    </submittedName>
</protein>
<feature type="region of interest" description="Disordered" evidence="1">
    <location>
        <begin position="73"/>
        <end position="104"/>
    </location>
</feature>